<evidence type="ECO:0000313" key="5">
    <source>
        <dbReference type="EMBL" id="MFD1201425.1"/>
    </source>
</evidence>
<keyword evidence="3" id="KW-0808">Transferase</keyword>
<protein>
    <submittedName>
        <fullName evidence="5">Polyprenol monophosphomannose synthase</fullName>
    </submittedName>
</protein>
<dbReference type="Gene3D" id="3.90.550.10">
    <property type="entry name" value="Spore Coat Polysaccharide Biosynthesis Protein SpsA, Chain A"/>
    <property type="match status" value="1"/>
</dbReference>
<dbReference type="CDD" id="cd06442">
    <property type="entry name" value="DPM1_like"/>
    <property type="match status" value="1"/>
</dbReference>
<comment type="caution">
    <text evidence="5">The sequence shown here is derived from an EMBL/GenBank/DDBJ whole genome shotgun (WGS) entry which is preliminary data.</text>
</comment>
<evidence type="ECO:0000256" key="2">
    <source>
        <dbReference type="ARBA" id="ARBA00022676"/>
    </source>
</evidence>
<dbReference type="PANTHER" id="PTHR43398:SF1">
    <property type="entry name" value="DOLICHOL-PHOSPHATE MANNOSYLTRANSFERASE SUBUNIT 1"/>
    <property type="match status" value="1"/>
</dbReference>
<dbReference type="PANTHER" id="PTHR43398">
    <property type="entry name" value="DOLICHOL-PHOSPHATE MANNOSYLTRANSFERASE SUBUNIT 1"/>
    <property type="match status" value="1"/>
</dbReference>
<dbReference type="InterPro" id="IPR029044">
    <property type="entry name" value="Nucleotide-diphossugar_trans"/>
</dbReference>
<dbReference type="InterPro" id="IPR001173">
    <property type="entry name" value="Glyco_trans_2-like"/>
</dbReference>
<dbReference type="InterPro" id="IPR039528">
    <property type="entry name" value="DPM1-like"/>
</dbReference>
<dbReference type="SUPFAM" id="SSF53448">
    <property type="entry name" value="Nucleotide-diphospho-sugar transferases"/>
    <property type="match status" value="1"/>
</dbReference>
<proteinExistence type="inferred from homology"/>
<comment type="similarity">
    <text evidence="1">Belongs to the glycosyltransferase 2 family.</text>
</comment>
<keyword evidence="2" id="KW-0328">Glycosyltransferase</keyword>
<accession>A0ABW3TLH5</accession>
<dbReference type="EMBL" id="JBHTLY010000002">
    <property type="protein sequence ID" value="MFD1201425.1"/>
    <property type="molecule type" value="Genomic_DNA"/>
</dbReference>
<keyword evidence="6" id="KW-1185">Reference proteome</keyword>
<evidence type="ECO:0000259" key="4">
    <source>
        <dbReference type="Pfam" id="PF00535"/>
    </source>
</evidence>
<sequence>MQHSEARDRQLRPRVLVVLPTYNERQSLQPVAEAVLAAAPGVDLLIVDDASPDGTGDIADALAGGSPRVTVMHRGGKLGLGTAYIAGFRAALERGYDFAVEMDSDGSHQPGDLPRLLAAARDGADLVIGTRWMPGGRIVHWPLHRRVLSKGGTAFARRALRSELRDLTSGFRVLSRESLTRLQLDSIVSEGYAFQVETAWRLERQGCRVTEVPITFVERAAGRSKMSWRIMREAFTNVLRWGKEVRSQASQRASQRN</sequence>
<reference evidence="6" key="1">
    <citation type="journal article" date="2019" name="Int. J. Syst. Evol. Microbiol.">
        <title>The Global Catalogue of Microorganisms (GCM) 10K type strain sequencing project: providing services to taxonomists for standard genome sequencing and annotation.</title>
        <authorList>
            <consortium name="The Broad Institute Genomics Platform"/>
            <consortium name="The Broad Institute Genome Sequencing Center for Infectious Disease"/>
            <person name="Wu L."/>
            <person name="Ma J."/>
        </authorList>
    </citation>
    <scope>NUCLEOTIDE SEQUENCE [LARGE SCALE GENOMIC DNA]</scope>
    <source>
        <strain evidence="6">CCUG 50213</strain>
    </source>
</reference>
<evidence type="ECO:0000256" key="3">
    <source>
        <dbReference type="ARBA" id="ARBA00022679"/>
    </source>
</evidence>
<evidence type="ECO:0000313" key="6">
    <source>
        <dbReference type="Proteomes" id="UP001597181"/>
    </source>
</evidence>
<dbReference type="RefSeq" id="WP_343958257.1">
    <property type="nucleotide sequence ID" value="NZ_BAAAKZ010000002.1"/>
</dbReference>
<evidence type="ECO:0000256" key="1">
    <source>
        <dbReference type="ARBA" id="ARBA00006739"/>
    </source>
</evidence>
<dbReference type="Pfam" id="PF00535">
    <property type="entry name" value="Glycos_transf_2"/>
    <property type="match status" value="1"/>
</dbReference>
<gene>
    <name evidence="5" type="ORF">ACFQ3U_05910</name>
</gene>
<dbReference type="Proteomes" id="UP001597181">
    <property type="component" value="Unassembled WGS sequence"/>
</dbReference>
<name>A0ABW3TLH5_9MICO</name>
<organism evidence="5 6">
    <name type="scientific">Leucobacter albus</name>
    <dbReference type="NCBI Taxonomy" id="272210"/>
    <lineage>
        <taxon>Bacteria</taxon>
        <taxon>Bacillati</taxon>
        <taxon>Actinomycetota</taxon>
        <taxon>Actinomycetes</taxon>
        <taxon>Micrococcales</taxon>
        <taxon>Microbacteriaceae</taxon>
        <taxon>Leucobacter</taxon>
    </lineage>
</organism>
<feature type="domain" description="Glycosyltransferase 2-like" evidence="4">
    <location>
        <begin position="17"/>
        <end position="179"/>
    </location>
</feature>